<dbReference type="FunFam" id="3.40.30.10:FF:000007">
    <property type="entry name" value="Thioredoxin-dependent thiol peroxidase"/>
    <property type="match status" value="1"/>
</dbReference>
<dbReference type="Proteomes" id="UP000245535">
    <property type="component" value="Unassembled WGS sequence"/>
</dbReference>
<dbReference type="EC" id="1.11.1.24" evidence="3"/>
<dbReference type="RefSeq" id="WP_109619258.1">
    <property type="nucleotide sequence ID" value="NZ_QGDO01000003.1"/>
</dbReference>
<evidence type="ECO:0000256" key="3">
    <source>
        <dbReference type="ARBA" id="ARBA00013017"/>
    </source>
</evidence>
<comment type="catalytic activity">
    <reaction evidence="12">
        <text>a hydroperoxide + [thioredoxin]-dithiol = an alcohol + [thioredoxin]-disulfide + H2O</text>
        <dbReference type="Rhea" id="RHEA:62620"/>
        <dbReference type="Rhea" id="RHEA-COMP:10698"/>
        <dbReference type="Rhea" id="RHEA-COMP:10700"/>
        <dbReference type="ChEBI" id="CHEBI:15377"/>
        <dbReference type="ChEBI" id="CHEBI:29950"/>
        <dbReference type="ChEBI" id="CHEBI:30879"/>
        <dbReference type="ChEBI" id="CHEBI:35924"/>
        <dbReference type="ChEBI" id="CHEBI:50058"/>
        <dbReference type="EC" id="1.11.1.24"/>
    </reaction>
</comment>
<comment type="function">
    <text evidence="1">Thiol-specific peroxidase that catalyzes the reduction of hydrogen peroxide and organic hydroperoxides to water and alcohols, respectively. Plays a role in cell protection against oxidative stress by detoxifying peroxides and as sensor of hydrogen peroxide-mediated signaling events.</text>
</comment>
<evidence type="ECO:0000256" key="7">
    <source>
        <dbReference type="ARBA" id="ARBA00023157"/>
    </source>
</evidence>
<dbReference type="InterPro" id="IPR050924">
    <property type="entry name" value="Peroxiredoxin_BCP/PrxQ"/>
</dbReference>
<dbReference type="InterPro" id="IPR013766">
    <property type="entry name" value="Thioredoxin_domain"/>
</dbReference>
<reference evidence="15 16" key="1">
    <citation type="submission" date="2018-03" db="EMBL/GenBank/DDBJ databases">
        <title>Genomic Encyclopedia of Archaeal and Bacterial Type Strains, Phase II (KMG-II): from individual species to whole genera.</title>
        <authorList>
            <person name="Goeker M."/>
        </authorList>
    </citation>
    <scope>NUCLEOTIDE SEQUENCE [LARGE SCALE GENOMIC DNA]</scope>
    <source>
        <strain evidence="15 16">DSM 28229</strain>
    </source>
</reference>
<dbReference type="Gene3D" id="3.40.30.10">
    <property type="entry name" value="Glutaredoxin"/>
    <property type="match status" value="1"/>
</dbReference>
<keyword evidence="5" id="KW-0049">Antioxidant</keyword>
<dbReference type="SUPFAM" id="SSF52833">
    <property type="entry name" value="Thioredoxin-like"/>
    <property type="match status" value="1"/>
</dbReference>
<evidence type="ECO:0000259" key="14">
    <source>
        <dbReference type="PROSITE" id="PS51352"/>
    </source>
</evidence>
<evidence type="ECO:0000256" key="6">
    <source>
        <dbReference type="ARBA" id="ARBA00023002"/>
    </source>
</evidence>
<dbReference type="InterPro" id="IPR036249">
    <property type="entry name" value="Thioredoxin-like_sf"/>
</dbReference>
<dbReference type="PANTHER" id="PTHR42801:SF4">
    <property type="entry name" value="AHPC_TSA FAMILY PROTEIN"/>
    <property type="match status" value="1"/>
</dbReference>
<dbReference type="NCBIfam" id="NF006960">
    <property type="entry name" value="PRK09437.1"/>
    <property type="match status" value="1"/>
</dbReference>
<keyword evidence="4" id="KW-0575">Peroxidase</keyword>
<feature type="active site" description="Cysteine sulfenic acid (-SOH) intermediate; for peroxidase activity" evidence="13">
    <location>
        <position position="45"/>
    </location>
</feature>
<dbReference type="PANTHER" id="PTHR42801">
    <property type="entry name" value="THIOREDOXIN-DEPENDENT PEROXIDE REDUCTASE"/>
    <property type="match status" value="1"/>
</dbReference>
<evidence type="ECO:0000256" key="10">
    <source>
        <dbReference type="ARBA" id="ARBA00038489"/>
    </source>
</evidence>
<dbReference type="PROSITE" id="PS51352">
    <property type="entry name" value="THIOREDOXIN_2"/>
    <property type="match status" value="1"/>
</dbReference>
<keyword evidence="16" id="KW-1185">Reference proteome</keyword>
<dbReference type="GO" id="GO:0034599">
    <property type="term" value="P:cellular response to oxidative stress"/>
    <property type="evidence" value="ECO:0007669"/>
    <property type="project" value="TreeGrafter"/>
</dbReference>
<proteinExistence type="inferred from homology"/>
<evidence type="ECO:0000256" key="9">
    <source>
        <dbReference type="ARBA" id="ARBA00032824"/>
    </source>
</evidence>
<gene>
    <name evidence="15" type="ORF">BC781_103621</name>
</gene>
<keyword evidence="7" id="KW-1015">Disulfide bond</keyword>
<name>A0A315ZB36_SEDFL</name>
<dbReference type="OrthoDB" id="9812811at2"/>
<dbReference type="InterPro" id="IPR000866">
    <property type="entry name" value="AhpC/TSA"/>
</dbReference>
<evidence type="ECO:0000256" key="2">
    <source>
        <dbReference type="ARBA" id="ARBA00011245"/>
    </source>
</evidence>
<dbReference type="GO" id="GO:0005737">
    <property type="term" value="C:cytoplasm"/>
    <property type="evidence" value="ECO:0007669"/>
    <property type="project" value="TreeGrafter"/>
</dbReference>
<organism evidence="15 16">
    <name type="scientific">Sediminitomix flava</name>
    <dbReference type="NCBI Taxonomy" id="379075"/>
    <lineage>
        <taxon>Bacteria</taxon>
        <taxon>Pseudomonadati</taxon>
        <taxon>Bacteroidota</taxon>
        <taxon>Cytophagia</taxon>
        <taxon>Cytophagales</taxon>
        <taxon>Flammeovirgaceae</taxon>
        <taxon>Sediminitomix</taxon>
    </lineage>
</organism>
<accession>A0A315ZB36</accession>
<dbReference type="GO" id="GO:0045454">
    <property type="term" value="P:cell redox homeostasis"/>
    <property type="evidence" value="ECO:0007669"/>
    <property type="project" value="TreeGrafter"/>
</dbReference>
<dbReference type="InterPro" id="IPR024706">
    <property type="entry name" value="Peroxiredoxin_AhpC-typ"/>
</dbReference>
<dbReference type="CDD" id="cd03017">
    <property type="entry name" value="PRX_BCP"/>
    <property type="match status" value="1"/>
</dbReference>
<comment type="caution">
    <text evidence="15">The sequence shown here is derived from an EMBL/GenBank/DDBJ whole genome shotgun (WGS) entry which is preliminary data.</text>
</comment>
<dbReference type="AlphaFoldDB" id="A0A315ZB36"/>
<dbReference type="Pfam" id="PF00578">
    <property type="entry name" value="AhpC-TSA"/>
    <property type="match status" value="1"/>
</dbReference>
<keyword evidence="6" id="KW-0560">Oxidoreductase</keyword>
<evidence type="ECO:0000256" key="8">
    <source>
        <dbReference type="ARBA" id="ARBA00023284"/>
    </source>
</evidence>
<evidence type="ECO:0000256" key="13">
    <source>
        <dbReference type="PIRSR" id="PIRSR000239-1"/>
    </source>
</evidence>
<protein>
    <recommendedName>
        <fullName evidence="3">thioredoxin-dependent peroxiredoxin</fullName>
        <ecNumber evidence="3">1.11.1.24</ecNumber>
    </recommendedName>
    <alternativeName>
        <fullName evidence="9">Thioredoxin peroxidase</fullName>
    </alternativeName>
    <alternativeName>
        <fullName evidence="11">Thioredoxin-dependent peroxiredoxin Bcp</fullName>
    </alternativeName>
</protein>
<evidence type="ECO:0000256" key="4">
    <source>
        <dbReference type="ARBA" id="ARBA00022559"/>
    </source>
</evidence>
<dbReference type="GO" id="GO:0008379">
    <property type="term" value="F:thioredoxin peroxidase activity"/>
    <property type="evidence" value="ECO:0007669"/>
    <property type="project" value="TreeGrafter"/>
</dbReference>
<dbReference type="PIRSF" id="PIRSF000239">
    <property type="entry name" value="AHPC"/>
    <property type="match status" value="1"/>
</dbReference>
<comment type="subunit">
    <text evidence="2">Monomer.</text>
</comment>
<evidence type="ECO:0000313" key="15">
    <source>
        <dbReference type="EMBL" id="PWJ42369.1"/>
    </source>
</evidence>
<evidence type="ECO:0000256" key="12">
    <source>
        <dbReference type="ARBA" id="ARBA00049091"/>
    </source>
</evidence>
<feature type="domain" description="Thioredoxin" evidence="14">
    <location>
        <begin position="3"/>
        <end position="149"/>
    </location>
</feature>
<evidence type="ECO:0000256" key="5">
    <source>
        <dbReference type="ARBA" id="ARBA00022862"/>
    </source>
</evidence>
<evidence type="ECO:0000256" key="1">
    <source>
        <dbReference type="ARBA" id="ARBA00003330"/>
    </source>
</evidence>
<evidence type="ECO:0000256" key="11">
    <source>
        <dbReference type="ARBA" id="ARBA00042639"/>
    </source>
</evidence>
<comment type="similarity">
    <text evidence="10">Belongs to the peroxiredoxin family. BCP/PrxQ subfamily.</text>
</comment>
<sequence length="149" mass="16963">MLLEIGQKAPLFTAKDQNGEAISLEEFKGKKVILYFYPKDNTPGCTAQACNLRDNYELLLEKGYVVIGVSSDSEKKHQNFIAKHELPFPLIADTDQKVHELYGTWQEKKNFGKVYMGTVRTTFVINEEGIIEEIIKKVKTKEHAEQIIG</sequence>
<dbReference type="EMBL" id="QGDO01000003">
    <property type="protein sequence ID" value="PWJ42369.1"/>
    <property type="molecule type" value="Genomic_DNA"/>
</dbReference>
<evidence type="ECO:0000313" key="16">
    <source>
        <dbReference type="Proteomes" id="UP000245535"/>
    </source>
</evidence>
<keyword evidence="8" id="KW-0676">Redox-active center</keyword>